<dbReference type="Gene3D" id="1.20.1600.10">
    <property type="entry name" value="Outer membrane efflux proteins (OEP)"/>
    <property type="match status" value="1"/>
</dbReference>
<dbReference type="GO" id="GO:0015562">
    <property type="term" value="F:efflux transmembrane transporter activity"/>
    <property type="evidence" value="ECO:0007669"/>
    <property type="project" value="InterPro"/>
</dbReference>
<feature type="signal peptide" evidence="8">
    <location>
        <begin position="1"/>
        <end position="28"/>
    </location>
</feature>
<reference evidence="9 10" key="1">
    <citation type="submission" date="2020-08" db="EMBL/GenBank/DDBJ databases">
        <title>Genomic Encyclopedia of Type Strains, Phase IV (KMG-IV): sequencing the most valuable type-strain genomes for metagenomic binning, comparative biology and taxonomic classification.</title>
        <authorList>
            <person name="Goeker M."/>
        </authorList>
    </citation>
    <scope>NUCLEOTIDE SEQUENCE [LARGE SCALE GENOMIC DNA]</scope>
    <source>
        <strain evidence="9 10">DSM 11275</strain>
    </source>
</reference>
<evidence type="ECO:0000256" key="5">
    <source>
        <dbReference type="ARBA" id="ARBA00023237"/>
    </source>
</evidence>
<keyword evidence="10" id="KW-1185">Reference proteome</keyword>
<comment type="caution">
    <text evidence="9">The sequence shown here is derived from an EMBL/GenBank/DDBJ whole genome shotgun (WGS) entry which is preliminary data.</text>
</comment>
<keyword evidence="5" id="KW-0998">Cell outer membrane</keyword>
<evidence type="ECO:0000313" key="10">
    <source>
        <dbReference type="Proteomes" id="UP000539075"/>
    </source>
</evidence>
<feature type="compositionally biased region" description="Polar residues" evidence="7">
    <location>
        <begin position="115"/>
        <end position="130"/>
    </location>
</feature>
<evidence type="ECO:0000256" key="2">
    <source>
        <dbReference type="ARBA" id="ARBA00022452"/>
    </source>
</evidence>
<dbReference type="PANTHER" id="PTHR30026">
    <property type="entry name" value="OUTER MEMBRANE PROTEIN TOLC"/>
    <property type="match status" value="1"/>
</dbReference>
<feature type="chain" id="PRO_5030870885" evidence="8">
    <location>
        <begin position="29"/>
        <end position="636"/>
    </location>
</feature>
<evidence type="ECO:0000256" key="8">
    <source>
        <dbReference type="SAM" id="SignalP"/>
    </source>
</evidence>
<keyword evidence="2" id="KW-1134">Transmembrane beta strand</keyword>
<organism evidence="9 10">
    <name type="scientific">Desulfovibrio intestinalis</name>
    <dbReference type="NCBI Taxonomy" id="58621"/>
    <lineage>
        <taxon>Bacteria</taxon>
        <taxon>Pseudomonadati</taxon>
        <taxon>Thermodesulfobacteriota</taxon>
        <taxon>Desulfovibrionia</taxon>
        <taxon>Desulfovibrionales</taxon>
        <taxon>Desulfovibrionaceae</taxon>
        <taxon>Desulfovibrio</taxon>
    </lineage>
</organism>
<gene>
    <name evidence="9" type="ORF">HNQ38_000196</name>
</gene>
<accession>A0A7W8BY56</accession>
<keyword evidence="6" id="KW-0175">Coiled coil</keyword>
<feature type="region of interest" description="Disordered" evidence="7">
    <location>
        <begin position="115"/>
        <end position="140"/>
    </location>
</feature>
<feature type="coiled-coil region" evidence="6">
    <location>
        <begin position="229"/>
        <end position="263"/>
    </location>
</feature>
<evidence type="ECO:0000256" key="1">
    <source>
        <dbReference type="ARBA" id="ARBA00004442"/>
    </source>
</evidence>
<dbReference type="PROSITE" id="PS51257">
    <property type="entry name" value="PROKAR_LIPOPROTEIN"/>
    <property type="match status" value="1"/>
</dbReference>
<dbReference type="Proteomes" id="UP000539075">
    <property type="component" value="Unassembled WGS sequence"/>
</dbReference>
<sequence>MKIPSTAGLRRPVMAVLLALLMSACSVARPPALTNDDLMALTKSDQLAMYSNQEAISGPITEDEAIARAVKYNLRHRLALMEKALEDDLSDVKSFSMLPKLVAGAGYKVRDNEDASSSESIYTGKQSLEPSKSRQKEETTADLDMTWSILDFGLSYVEAKAQGNKALAAEERRRRAIGDIVRQTRAAYWAAISAEKMRNEVAETLVQANGALAQSREAQQRRLLAPVAALRYQRDLLNLLRQIEQLDNELAKAKAQLAALMNLAPGTEFTLAAAPDGLRKPELAYSLEDLEVLAMIRRPELREESYLARNTVLETRMSILKMFPNASLFGGLHHSSNKFLVNPNWASAGAQVSWNLLNLFSLPSVLKAGDSREAVGELRRQAMRMTVLSQVHVAWHQRLYAQKAFERANEMSSLQTAIDRQVSNAAASKAETQLELVRTKVETLLARRARDLSYAEMQNAQDAIYQAVGMDSIPEKVADLSLQGLATAIAQQGRKNEEGRLYVPALPEKPYAAAETPNVGKPEQDKPAIVGVPLPEPIATGRPVAASHMPPVGGITPVYTPYQAAPVTPVATSLPAGNTYPPMQPAGYQPPMPQPAATAYPVPSVAPAAANANMNPAVHLVRGQPWDSLGSLSAHP</sequence>
<dbReference type="InterPro" id="IPR051906">
    <property type="entry name" value="TolC-like"/>
</dbReference>
<name>A0A7W8BY56_9BACT</name>
<dbReference type="GO" id="GO:1990281">
    <property type="term" value="C:efflux pump complex"/>
    <property type="evidence" value="ECO:0007669"/>
    <property type="project" value="TreeGrafter"/>
</dbReference>
<dbReference type="SUPFAM" id="SSF56954">
    <property type="entry name" value="Outer membrane efflux proteins (OEP)"/>
    <property type="match status" value="1"/>
</dbReference>
<keyword evidence="8" id="KW-0732">Signal</keyword>
<keyword evidence="3" id="KW-0812">Transmembrane</keyword>
<proteinExistence type="predicted"/>
<dbReference type="RefSeq" id="WP_183717372.1">
    <property type="nucleotide sequence ID" value="NZ_JACHGO010000001.1"/>
</dbReference>
<evidence type="ECO:0000256" key="4">
    <source>
        <dbReference type="ARBA" id="ARBA00023136"/>
    </source>
</evidence>
<dbReference type="GO" id="GO:0009279">
    <property type="term" value="C:cell outer membrane"/>
    <property type="evidence" value="ECO:0007669"/>
    <property type="project" value="UniProtKB-SubCell"/>
</dbReference>
<dbReference type="EMBL" id="JACHGO010000001">
    <property type="protein sequence ID" value="MBB5142133.1"/>
    <property type="molecule type" value="Genomic_DNA"/>
</dbReference>
<evidence type="ECO:0000313" key="9">
    <source>
        <dbReference type="EMBL" id="MBB5142133.1"/>
    </source>
</evidence>
<comment type="subcellular location">
    <subcellularLocation>
        <location evidence="1">Cell outer membrane</location>
    </subcellularLocation>
</comment>
<dbReference type="AlphaFoldDB" id="A0A7W8BY56"/>
<evidence type="ECO:0000256" key="7">
    <source>
        <dbReference type="SAM" id="MobiDB-lite"/>
    </source>
</evidence>
<keyword evidence="4" id="KW-0472">Membrane</keyword>
<evidence type="ECO:0000256" key="3">
    <source>
        <dbReference type="ARBA" id="ARBA00022692"/>
    </source>
</evidence>
<dbReference type="GO" id="GO:0015288">
    <property type="term" value="F:porin activity"/>
    <property type="evidence" value="ECO:0007669"/>
    <property type="project" value="TreeGrafter"/>
</dbReference>
<protein>
    <submittedName>
        <fullName evidence="9">Outer membrane protein TolC</fullName>
    </submittedName>
</protein>
<dbReference type="PANTHER" id="PTHR30026:SF21">
    <property type="entry name" value="SLR1270 PROTEIN"/>
    <property type="match status" value="1"/>
</dbReference>
<evidence type="ECO:0000256" key="6">
    <source>
        <dbReference type="SAM" id="Coils"/>
    </source>
</evidence>